<accession>X0YGS7</accession>
<dbReference type="AlphaFoldDB" id="X0YGS7"/>
<name>X0YGS7_9ZZZZ</name>
<evidence type="ECO:0000313" key="1">
    <source>
        <dbReference type="EMBL" id="GAG36001.1"/>
    </source>
</evidence>
<sequence>AIALSAEAVAEGKMGPDEFKKRMDRYLVDPDMEFRLAAERYGKLFLAMFLPPDEYDGMVSLRKERRIRRALAEQVQDILNADSELFRLWWNSPGQAAGKIAAKLDVDESKIRNNLTIDVVNNMLVSNDMAIVKQAYGQSNEMIQGFFEGRFDEELQRDVHLTQDRIDHVRTLWYAEEAAPGIYKEYQDAIASQGSASLHDTAESLLRQTGIVDRLSDFPEIDKLLRETYVADKMLPRFDGVEN</sequence>
<organism evidence="1">
    <name type="scientific">marine sediment metagenome</name>
    <dbReference type="NCBI Taxonomy" id="412755"/>
    <lineage>
        <taxon>unclassified sequences</taxon>
        <taxon>metagenomes</taxon>
        <taxon>ecological metagenomes</taxon>
    </lineage>
</organism>
<proteinExistence type="predicted"/>
<reference evidence="1" key="1">
    <citation type="journal article" date="2014" name="Front. Microbiol.">
        <title>High frequency of phylogenetically diverse reductive dehalogenase-homologous genes in deep subseafloor sedimentary metagenomes.</title>
        <authorList>
            <person name="Kawai M."/>
            <person name="Futagami T."/>
            <person name="Toyoda A."/>
            <person name="Takaki Y."/>
            <person name="Nishi S."/>
            <person name="Hori S."/>
            <person name="Arai W."/>
            <person name="Tsubouchi T."/>
            <person name="Morono Y."/>
            <person name="Uchiyama I."/>
            <person name="Ito T."/>
            <person name="Fujiyama A."/>
            <person name="Inagaki F."/>
            <person name="Takami H."/>
        </authorList>
    </citation>
    <scope>NUCLEOTIDE SEQUENCE</scope>
    <source>
        <strain evidence="1">Expedition CK06-06</strain>
    </source>
</reference>
<feature type="non-terminal residue" evidence="1">
    <location>
        <position position="243"/>
    </location>
</feature>
<comment type="caution">
    <text evidence="1">The sequence shown here is derived from an EMBL/GenBank/DDBJ whole genome shotgun (WGS) entry which is preliminary data.</text>
</comment>
<gene>
    <name evidence="1" type="ORF">S01H1_72540</name>
</gene>
<feature type="non-terminal residue" evidence="1">
    <location>
        <position position="1"/>
    </location>
</feature>
<dbReference type="EMBL" id="BARS01048393">
    <property type="protein sequence ID" value="GAG36001.1"/>
    <property type="molecule type" value="Genomic_DNA"/>
</dbReference>
<protein>
    <submittedName>
        <fullName evidence="1">Uncharacterized protein</fullName>
    </submittedName>
</protein>